<accession>A0ABY9X8U0</accession>
<organism evidence="1 2">
    <name type="scientific">Archangium minus</name>
    <dbReference type="NCBI Taxonomy" id="83450"/>
    <lineage>
        <taxon>Bacteria</taxon>
        <taxon>Pseudomonadati</taxon>
        <taxon>Myxococcota</taxon>
        <taxon>Myxococcia</taxon>
        <taxon>Myxococcales</taxon>
        <taxon>Cystobacterineae</taxon>
        <taxon>Archangiaceae</taxon>
        <taxon>Archangium</taxon>
    </lineage>
</organism>
<dbReference type="Proteomes" id="UP001611383">
    <property type="component" value="Chromosome"/>
</dbReference>
<dbReference type="EMBL" id="CP043494">
    <property type="protein sequence ID" value="WNG51764.1"/>
    <property type="molecule type" value="Genomic_DNA"/>
</dbReference>
<sequence>MGLRVLALVAFLGLHSGMGALTGLLHLCQDEVRLRASCCCGHGKKAGQPAPQELGQAAELRCCDAPVVQPEQSTALAMFESRWELPAKALLPVRPVLSPPPEPESLPEAWVRTQSHHRSTAPPIYIQHCTYLI</sequence>
<dbReference type="RefSeq" id="WP_395812055.1">
    <property type="nucleotide sequence ID" value="NZ_CP043494.1"/>
</dbReference>
<keyword evidence="2" id="KW-1185">Reference proteome</keyword>
<proteinExistence type="predicted"/>
<name>A0ABY9X8U0_9BACT</name>
<evidence type="ECO:0000313" key="2">
    <source>
        <dbReference type="Proteomes" id="UP001611383"/>
    </source>
</evidence>
<reference evidence="1 2" key="1">
    <citation type="submission" date="2019-08" db="EMBL/GenBank/DDBJ databases">
        <title>Archangium and Cystobacter genomes.</title>
        <authorList>
            <person name="Chen I.-C.K."/>
            <person name="Wielgoss S."/>
        </authorList>
    </citation>
    <scope>NUCLEOTIDE SEQUENCE [LARGE SCALE GENOMIC DNA]</scope>
    <source>
        <strain evidence="1 2">Cbm 6</strain>
    </source>
</reference>
<protein>
    <submittedName>
        <fullName evidence="1">Uncharacterized protein</fullName>
    </submittedName>
</protein>
<gene>
    <name evidence="1" type="ORF">F0U60_52405</name>
</gene>
<evidence type="ECO:0000313" key="1">
    <source>
        <dbReference type="EMBL" id="WNG51764.1"/>
    </source>
</evidence>